<reference evidence="3 4" key="1">
    <citation type="submission" date="2019-06" db="EMBL/GenBank/DDBJ databases">
        <title>Persicimonas caeni gen. nov., sp. nov., a predatory bacterium isolated from solar saltern.</title>
        <authorList>
            <person name="Wang S."/>
        </authorList>
    </citation>
    <scope>NUCLEOTIDE SEQUENCE [LARGE SCALE GENOMIC DNA]</scope>
    <source>
        <strain evidence="3 4">YN101</strain>
    </source>
</reference>
<dbReference type="AlphaFoldDB" id="A0A4Y6PUA9"/>
<evidence type="ECO:0000256" key="1">
    <source>
        <dbReference type="SAM" id="MobiDB-lite"/>
    </source>
</evidence>
<feature type="region of interest" description="Disordered" evidence="1">
    <location>
        <begin position="410"/>
        <end position="441"/>
    </location>
</feature>
<protein>
    <submittedName>
        <fullName evidence="3">Uncharacterized protein</fullName>
    </submittedName>
</protein>
<dbReference type="RefSeq" id="WP_141198390.1">
    <property type="nucleotide sequence ID" value="NZ_CP041186.1"/>
</dbReference>
<dbReference type="SUPFAM" id="SSF101898">
    <property type="entry name" value="NHL repeat"/>
    <property type="match status" value="1"/>
</dbReference>
<feature type="compositionally biased region" description="Gly residues" evidence="1">
    <location>
        <begin position="410"/>
        <end position="433"/>
    </location>
</feature>
<accession>A0A4Y6PUA9</accession>
<dbReference type="EMBL" id="CP041186">
    <property type="protein sequence ID" value="QDG51912.1"/>
    <property type="molecule type" value="Genomic_DNA"/>
</dbReference>
<evidence type="ECO:0000256" key="2">
    <source>
        <dbReference type="SAM" id="SignalP"/>
    </source>
</evidence>
<feature type="chain" id="PRO_5030106453" evidence="2">
    <location>
        <begin position="24"/>
        <end position="468"/>
    </location>
</feature>
<name>A0A4Y6PUA9_PERCE</name>
<gene>
    <name evidence="3" type="ORF">FIV42_14535</name>
</gene>
<evidence type="ECO:0000313" key="3">
    <source>
        <dbReference type="EMBL" id="QDG51912.1"/>
    </source>
</evidence>
<dbReference type="OrthoDB" id="10003854at2"/>
<keyword evidence="2" id="KW-0732">Signal</keyword>
<accession>A0A5B8Y9U5</accession>
<proteinExistence type="predicted"/>
<evidence type="ECO:0000313" key="4">
    <source>
        <dbReference type="Proteomes" id="UP000315995"/>
    </source>
</evidence>
<keyword evidence="4" id="KW-1185">Reference proteome</keyword>
<sequence>MTPQHLTACVLAATLLSPAAVSAAVNLDATEVRSFEIPEGFNLGQAQIQAQDGKTVISATTGQDADTACTVLVADDAGATSYAYQYAGGPTACAGVLPHPDGGFFVRGGEADAQQGDVYGFTARIDAEGNEVWALADQELVDAADEADGGTGSFLGEYVSPHAQMAYSAEFDKLLAFTNGQLNIGGAQPLTQAHVVDADDGRLRVSGQTFGLSGSAGVIAEAVSRTSDGYFLLYIYDAGSQGAHFFSYNGRNSIDAFKPLGEDWSTRYVRQMVYGQQGNAFLLWTPTNDPAAPTNVTVVDDEAGEVWSASFEATVDASSESIELGLPLGMWVGANHALILYNAANELVLRVADAATGDELGVAPLGGLTEHSPAAIVEGADGSLKLLAINSSGTTVHEYRLDISQGAGGGEDAGGDAGLGDAGSGSGGGGGDEGCATSSPTAPAPVSGAVLAILLTVFTIANRRRSSC</sequence>
<feature type="signal peptide" evidence="2">
    <location>
        <begin position="1"/>
        <end position="23"/>
    </location>
</feature>
<dbReference type="Proteomes" id="UP000315995">
    <property type="component" value="Chromosome"/>
</dbReference>
<organism evidence="3 4">
    <name type="scientific">Persicimonas caeni</name>
    <dbReference type="NCBI Taxonomy" id="2292766"/>
    <lineage>
        <taxon>Bacteria</taxon>
        <taxon>Deltaproteobacteria</taxon>
        <taxon>Bradymonadales</taxon>
        <taxon>Bradymonadaceae</taxon>
        <taxon>Persicimonas</taxon>
    </lineage>
</organism>